<keyword evidence="2" id="KW-0813">Transport</keyword>
<dbReference type="EMBL" id="QWGR01000012">
    <property type="protein sequence ID" value="RIJ46760.1"/>
    <property type="molecule type" value="Genomic_DNA"/>
</dbReference>
<evidence type="ECO:0000256" key="1">
    <source>
        <dbReference type="ARBA" id="ARBA00005417"/>
    </source>
</evidence>
<dbReference type="Pfam" id="PF00005">
    <property type="entry name" value="ABC_tran"/>
    <property type="match status" value="1"/>
</dbReference>
<reference evidence="6 7" key="1">
    <citation type="submission" date="2018-08" db="EMBL/GenBank/DDBJ databases">
        <title>Pallidiluteibacterium maritimus gen. nov., sp. nov., isolated from coastal sediment.</title>
        <authorList>
            <person name="Zhou L.Y."/>
        </authorList>
    </citation>
    <scope>NUCLEOTIDE SEQUENCE [LARGE SCALE GENOMIC DNA]</scope>
    <source>
        <strain evidence="6 7">XSD2</strain>
    </source>
</reference>
<dbReference type="CDD" id="cd03230">
    <property type="entry name" value="ABC_DR_subfamily_A"/>
    <property type="match status" value="1"/>
</dbReference>
<feature type="domain" description="ABC transporter" evidence="5">
    <location>
        <begin position="6"/>
        <end position="237"/>
    </location>
</feature>
<protein>
    <submittedName>
        <fullName evidence="6">ABC transporter ATP-binding protein</fullName>
    </submittedName>
</protein>
<comment type="caution">
    <text evidence="6">The sequence shown here is derived from an EMBL/GenBank/DDBJ whole genome shotgun (WGS) entry which is preliminary data.</text>
</comment>
<sequence length="324" mass="35420">MAEPIIQLQNISKKYGDFTAVDDLSLTIEKGEIFGLLGPNGSGKSTTILMMLGLTEPSAGEVKVCGIDSTSHPIEVKRKVGYLAEDVGFYDDQTALENLVYSAMLNGIPKKEATQKAEDLIERVGLTGVKNKKTGKFSKGMRQRLGLADVLVKDPEVIILDEPTSGIDPKGVQDFLNLIIELRDEHGISILFSSHDLQHVQQVCDRIGIFLEGKLMAVGDIRSLSAKLLTSGRYLIELGADNSSEAGKKLTLGWFQKLASSMNEIDSVSEENGLFKVLSSQDISLVLSKKIMEEGYNLNFLNKKEFGIEAIYNHLMEGGTAYAN</sequence>
<dbReference type="RefSeq" id="WP_119439305.1">
    <property type="nucleotide sequence ID" value="NZ_QWGR01000012.1"/>
</dbReference>
<evidence type="ECO:0000256" key="4">
    <source>
        <dbReference type="ARBA" id="ARBA00022840"/>
    </source>
</evidence>
<keyword evidence="7" id="KW-1185">Reference proteome</keyword>
<gene>
    <name evidence="6" type="ORF">D1614_17695</name>
</gene>
<proteinExistence type="inferred from homology"/>
<dbReference type="PROSITE" id="PS00211">
    <property type="entry name" value="ABC_TRANSPORTER_1"/>
    <property type="match status" value="1"/>
</dbReference>
<accession>A0A399SSH6</accession>
<evidence type="ECO:0000313" key="6">
    <source>
        <dbReference type="EMBL" id="RIJ46760.1"/>
    </source>
</evidence>
<comment type="similarity">
    <text evidence="1">Belongs to the ABC transporter superfamily.</text>
</comment>
<evidence type="ECO:0000313" key="7">
    <source>
        <dbReference type="Proteomes" id="UP000265926"/>
    </source>
</evidence>
<dbReference type="InterPro" id="IPR017871">
    <property type="entry name" value="ABC_transporter-like_CS"/>
</dbReference>
<keyword evidence="4 6" id="KW-0067">ATP-binding</keyword>
<evidence type="ECO:0000256" key="2">
    <source>
        <dbReference type="ARBA" id="ARBA00022448"/>
    </source>
</evidence>
<keyword evidence="3" id="KW-0547">Nucleotide-binding</keyword>
<dbReference type="InterPro" id="IPR003439">
    <property type="entry name" value="ABC_transporter-like_ATP-bd"/>
</dbReference>
<organism evidence="6 7">
    <name type="scientific">Maribellus luteus</name>
    <dbReference type="NCBI Taxonomy" id="2305463"/>
    <lineage>
        <taxon>Bacteria</taxon>
        <taxon>Pseudomonadati</taxon>
        <taxon>Bacteroidota</taxon>
        <taxon>Bacteroidia</taxon>
        <taxon>Marinilabiliales</taxon>
        <taxon>Prolixibacteraceae</taxon>
        <taxon>Maribellus</taxon>
    </lineage>
</organism>
<dbReference type="InterPro" id="IPR003593">
    <property type="entry name" value="AAA+_ATPase"/>
</dbReference>
<dbReference type="SMART" id="SM00382">
    <property type="entry name" value="AAA"/>
    <property type="match status" value="1"/>
</dbReference>
<dbReference type="AlphaFoldDB" id="A0A399SSH6"/>
<dbReference type="OrthoDB" id="9801987at2"/>
<dbReference type="SUPFAM" id="SSF52540">
    <property type="entry name" value="P-loop containing nucleoside triphosphate hydrolases"/>
    <property type="match status" value="1"/>
</dbReference>
<dbReference type="Proteomes" id="UP000265926">
    <property type="component" value="Unassembled WGS sequence"/>
</dbReference>
<dbReference type="PANTHER" id="PTHR43335:SF4">
    <property type="entry name" value="ABC TRANSPORTER, ATP-BINDING PROTEIN"/>
    <property type="match status" value="1"/>
</dbReference>
<evidence type="ECO:0000259" key="5">
    <source>
        <dbReference type="PROSITE" id="PS50893"/>
    </source>
</evidence>
<dbReference type="Gene3D" id="3.40.50.300">
    <property type="entry name" value="P-loop containing nucleotide triphosphate hydrolases"/>
    <property type="match status" value="1"/>
</dbReference>
<dbReference type="PROSITE" id="PS50893">
    <property type="entry name" value="ABC_TRANSPORTER_2"/>
    <property type="match status" value="1"/>
</dbReference>
<dbReference type="PANTHER" id="PTHR43335">
    <property type="entry name" value="ABC TRANSPORTER, ATP-BINDING PROTEIN"/>
    <property type="match status" value="1"/>
</dbReference>
<dbReference type="GO" id="GO:0005524">
    <property type="term" value="F:ATP binding"/>
    <property type="evidence" value="ECO:0007669"/>
    <property type="project" value="UniProtKB-KW"/>
</dbReference>
<name>A0A399SSH6_9BACT</name>
<evidence type="ECO:0000256" key="3">
    <source>
        <dbReference type="ARBA" id="ARBA00022741"/>
    </source>
</evidence>
<dbReference type="GO" id="GO:0016887">
    <property type="term" value="F:ATP hydrolysis activity"/>
    <property type="evidence" value="ECO:0007669"/>
    <property type="project" value="InterPro"/>
</dbReference>
<dbReference type="InterPro" id="IPR027417">
    <property type="entry name" value="P-loop_NTPase"/>
</dbReference>